<keyword evidence="2" id="KW-1185">Reference proteome</keyword>
<evidence type="ECO:0000313" key="2">
    <source>
        <dbReference type="Proteomes" id="UP001301769"/>
    </source>
</evidence>
<name>A0AAN7B416_9PEZI</name>
<dbReference type="AlphaFoldDB" id="A0AAN7B416"/>
<accession>A0AAN7B416</accession>
<evidence type="ECO:0000313" key="1">
    <source>
        <dbReference type="EMBL" id="KAK4207400.1"/>
    </source>
</evidence>
<reference evidence="1" key="1">
    <citation type="journal article" date="2023" name="Mol. Phylogenet. Evol.">
        <title>Genome-scale phylogeny and comparative genomics of the fungal order Sordariales.</title>
        <authorList>
            <person name="Hensen N."/>
            <person name="Bonometti L."/>
            <person name="Westerberg I."/>
            <person name="Brannstrom I.O."/>
            <person name="Guillou S."/>
            <person name="Cros-Aarteil S."/>
            <person name="Calhoun S."/>
            <person name="Haridas S."/>
            <person name="Kuo A."/>
            <person name="Mondo S."/>
            <person name="Pangilinan J."/>
            <person name="Riley R."/>
            <person name="LaButti K."/>
            <person name="Andreopoulos B."/>
            <person name="Lipzen A."/>
            <person name="Chen C."/>
            <person name="Yan M."/>
            <person name="Daum C."/>
            <person name="Ng V."/>
            <person name="Clum A."/>
            <person name="Steindorff A."/>
            <person name="Ohm R.A."/>
            <person name="Martin F."/>
            <person name="Silar P."/>
            <person name="Natvig D.O."/>
            <person name="Lalanne C."/>
            <person name="Gautier V."/>
            <person name="Ament-Velasquez S.L."/>
            <person name="Kruys A."/>
            <person name="Hutchinson M.I."/>
            <person name="Powell A.J."/>
            <person name="Barry K."/>
            <person name="Miller A.N."/>
            <person name="Grigoriev I.V."/>
            <person name="Debuchy R."/>
            <person name="Gladieux P."/>
            <person name="Hiltunen Thoren M."/>
            <person name="Johannesson H."/>
        </authorList>
    </citation>
    <scope>NUCLEOTIDE SEQUENCE</scope>
    <source>
        <strain evidence="1">PSN293</strain>
    </source>
</reference>
<proteinExistence type="predicted"/>
<gene>
    <name evidence="1" type="ORF">QBC37DRAFT_298801</name>
</gene>
<dbReference type="EMBL" id="MU858297">
    <property type="protein sequence ID" value="KAK4207400.1"/>
    <property type="molecule type" value="Genomic_DNA"/>
</dbReference>
<sequence>MAAASRCLAQQYPDMPTGTLNVTLAILPIPLHVVRKILPAKWNVLTRPYRALLPDFPQDMYPVFMQFALDHDIQLEAFNFSFPDFNKAAFSFPFIDLLGDGHTSFTWIPTQLISYNNLAAIAGAELYGQTIYPAKFDPESDPYRYVTRGSSIPVNGSNPHTYVEMQFSPLLDDQDSTTLVSGAQSLQHSLQFNLRAVWSPAVQHKLLPELGPFLQHKNTGSY</sequence>
<reference evidence="1" key="2">
    <citation type="submission" date="2023-05" db="EMBL/GenBank/DDBJ databases">
        <authorList>
            <consortium name="Lawrence Berkeley National Laboratory"/>
            <person name="Steindorff A."/>
            <person name="Hensen N."/>
            <person name="Bonometti L."/>
            <person name="Westerberg I."/>
            <person name="Brannstrom I.O."/>
            <person name="Guillou S."/>
            <person name="Cros-Aarteil S."/>
            <person name="Calhoun S."/>
            <person name="Haridas S."/>
            <person name="Kuo A."/>
            <person name="Mondo S."/>
            <person name="Pangilinan J."/>
            <person name="Riley R."/>
            <person name="Labutti K."/>
            <person name="Andreopoulos B."/>
            <person name="Lipzen A."/>
            <person name="Chen C."/>
            <person name="Yanf M."/>
            <person name="Daum C."/>
            <person name="Ng V."/>
            <person name="Clum A."/>
            <person name="Ohm R."/>
            <person name="Martin F."/>
            <person name="Silar P."/>
            <person name="Natvig D."/>
            <person name="Lalanne C."/>
            <person name="Gautier V."/>
            <person name="Ament-Velasquez S.L."/>
            <person name="Kruys A."/>
            <person name="Hutchinson M.I."/>
            <person name="Powell A.J."/>
            <person name="Barry K."/>
            <person name="Miller A.N."/>
            <person name="Grigoriev I.V."/>
            <person name="Debuchy R."/>
            <person name="Gladieux P."/>
            <person name="Thoren M.H."/>
            <person name="Johannesson H."/>
        </authorList>
    </citation>
    <scope>NUCLEOTIDE SEQUENCE</scope>
    <source>
        <strain evidence="1">PSN293</strain>
    </source>
</reference>
<dbReference type="Proteomes" id="UP001301769">
    <property type="component" value="Unassembled WGS sequence"/>
</dbReference>
<organism evidence="1 2">
    <name type="scientific">Rhypophila decipiens</name>
    <dbReference type="NCBI Taxonomy" id="261697"/>
    <lineage>
        <taxon>Eukaryota</taxon>
        <taxon>Fungi</taxon>
        <taxon>Dikarya</taxon>
        <taxon>Ascomycota</taxon>
        <taxon>Pezizomycotina</taxon>
        <taxon>Sordariomycetes</taxon>
        <taxon>Sordariomycetidae</taxon>
        <taxon>Sordariales</taxon>
        <taxon>Naviculisporaceae</taxon>
        <taxon>Rhypophila</taxon>
    </lineage>
</organism>
<protein>
    <submittedName>
        <fullName evidence="1">Uncharacterized protein</fullName>
    </submittedName>
</protein>
<comment type="caution">
    <text evidence="1">The sequence shown here is derived from an EMBL/GenBank/DDBJ whole genome shotgun (WGS) entry which is preliminary data.</text>
</comment>